<dbReference type="PROSITE" id="PS51257">
    <property type="entry name" value="PROKAR_LIPOPROTEIN"/>
    <property type="match status" value="1"/>
</dbReference>
<proteinExistence type="predicted"/>
<keyword evidence="4" id="KW-1185">Reference proteome</keyword>
<dbReference type="InterPro" id="IPR050659">
    <property type="entry name" value="Peptidase_M24B"/>
</dbReference>
<accession>A0A9P8ADF2</accession>
<gene>
    <name evidence="3" type="ORF">E1B28_004626</name>
</gene>
<dbReference type="AlphaFoldDB" id="A0A9P8ADF2"/>
<feature type="signal peptide" evidence="1">
    <location>
        <begin position="1"/>
        <end position="33"/>
    </location>
</feature>
<evidence type="ECO:0000259" key="2">
    <source>
        <dbReference type="Pfam" id="PF00557"/>
    </source>
</evidence>
<dbReference type="SUPFAM" id="SSF53092">
    <property type="entry name" value="Creatinase/prolidase N-terminal domain"/>
    <property type="match status" value="1"/>
</dbReference>
<dbReference type="PANTHER" id="PTHR46112">
    <property type="entry name" value="AMINOPEPTIDASE"/>
    <property type="match status" value="1"/>
</dbReference>
<dbReference type="EMBL" id="CM032182">
    <property type="protein sequence ID" value="KAG7097260.1"/>
    <property type="molecule type" value="Genomic_DNA"/>
</dbReference>
<dbReference type="GeneID" id="66073702"/>
<dbReference type="InterPro" id="IPR000994">
    <property type="entry name" value="Pept_M24"/>
</dbReference>
<dbReference type="Gene3D" id="3.40.350.10">
    <property type="entry name" value="Creatinase/prolidase N-terminal domain"/>
    <property type="match status" value="1"/>
</dbReference>
<dbReference type="Pfam" id="PF00557">
    <property type="entry name" value="Peptidase_M24"/>
    <property type="match status" value="1"/>
</dbReference>
<comment type="caution">
    <text evidence="3">The sequence shown here is derived from an EMBL/GenBank/DDBJ whole genome shotgun (WGS) entry which is preliminary data.</text>
</comment>
<feature type="domain" description="Peptidase M24" evidence="2">
    <location>
        <begin position="228"/>
        <end position="429"/>
    </location>
</feature>
<dbReference type="Gene3D" id="3.90.230.10">
    <property type="entry name" value="Creatinase/methionine aminopeptidase superfamily"/>
    <property type="match status" value="1"/>
</dbReference>
<evidence type="ECO:0000313" key="4">
    <source>
        <dbReference type="Proteomes" id="UP001049176"/>
    </source>
</evidence>
<evidence type="ECO:0000313" key="3">
    <source>
        <dbReference type="EMBL" id="KAG7097260.1"/>
    </source>
</evidence>
<sequence length="451" mass="48920">MKHSEKPRPGGPVTNTRTIIITLLLLLVGLTAGCLQDPFHVWDRVLGKSKSGASYFSKQSKHCADIPPISASEFDGRQRDLANALHATNASAYIAEPGASALYFTNVTTTQWKLTERPLLLIISPEVNAGSVLPKLTILAPQFEKSRASILPIPFDNIQFILWPEEQDPYQVLVDSIDLPEGSIYIDSATRFFIVDGLQKAYEKGQVLTAPPEVTKLRERKSSHEIDIMRCANEANLLTIRQVHKQLYIGIRESEAQSMIASALTEMGLENGACITLFGEDAALPHGGGTDKQLGVSDFALFDCTASLHGYWSDVTRTVALPDSQIPSDHQEIWKHVRSAQGAALAQAHEGVVAKSVDAAARKALAEFQLDGFLTHRLGHGIGLENHEAPYLNGGSEAVLTPGNCFSDEPGVYIEGEIGVRLEDCFCIDESGQPVLLTKGVGGQTSSPWSP</sequence>
<dbReference type="Proteomes" id="UP001049176">
    <property type="component" value="Chromosome 2"/>
</dbReference>
<dbReference type="KEGG" id="more:E1B28_004626"/>
<feature type="chain" id="PRO_5040173546" description="Peptidase M24 domain-containing protein" evidence="1">
    <location>
        <begin position="34"/>
        <end position="451"/>
    </location>
</feature>
<dbReference type="SUPFAM" id="SSF55920">
    <property type="entry name" value="Creatinase/aminopeptidase"/>
    <property type="match status" value="1"/>
</dbReference>
<name>A0A9P8ADF2_9AGAR</name>
<dbReference type="PANTHER" id="PTHR46112:SF2">
    <property type="entry name" value="XAA-PRO AMINOPEPTIDASE P-RELATED"/>
    <property type="match status" value="1"/>
</dbReference>
<keyword evidence="1" id="KW-0732">Signal</keyword>
<dbReference type="InterPro" id="IPR029149">
    <property type="entry name" value="Creatin/AminoP/Spt16_N"/>
</dbReference>
<organism evidence="3 4">
    <name type="scientific">Marasmius oreades</name>
    <name type="common">fairy-ring Marasmius</name>
    <dbReference type="NCBI Taxonomy" id="181124"/>
    <lineage>
        <taxon>Eukaryota</taxon>
        <taxon>Fungi</taxon>
        <taxon>Dikarya</taxon>
        <taxon>Basidiomycota</taxon>
        <taxon>Agaricomycotina</taxon>
        <taxon>Agaricomycetes</taxon>
        <taxon>Agaricomycetidae</taxon>
        <taxon>Agaricales</taxon>
        <taxon>Marasmiineae</taxon>
        <taxon>Marasmiaceae</taxon>
        <taxon>Marasmius</taxon>
    </lineage>
</organism>
<evidence type="ECO:0000256" key="1">
    <source>
        <dbReference type="SAM" id="SignalP"/>
    </source>
</evidence>
<dbReference type="InterPro" id="IPR036005">
    <property type="entry name" value="Creatinase/aminopeptidase-like"/>
</dbReference>
<reference evidence="3" key="1">
    <citation type="journal article" date="2021" name="Genome Biol. Evol.">
        <title>The assembled and annotated genome of the fairy-ring fungus Marasmius oreades.</title>
        <authorList>
            <person name="Hiltunen M."/>
            <person name="Ament-Velasquez S.L."/>
            <person name="Johannesson H."/>
        </authorList>
    </citation>
    <scope>NUCLEOTIDE SEQUENCE</scope>
    <source>
        <strain evidence="3">03SP1</strain>
    </source>
</reference>
<dbReference type="RefSeq" id="XP_043013730.1">
    <property type="nucleotide sequence ID" value="XM_043149126.1"/>
</dbReference>
<dbReference type="OrthoDB" id="9995434at2759"/>
<protein>
    <recommendedName>
        <fullName evidence="2">Peptidase M24 domain-containing protein</fullName>
    </recommendedName>
</protein>